<dbReference type="GeneID" id="17036645"/>
<evidence type="ECO:0000313" key="3">
    <source>
        <dbReference type="Proteomes" id="UP000007264"/>
    </source>
</evidence>
<dbReference type="AlphaFoldDB" id="I0YJZ7"/>
<evidence type="ECO:0000259" key="1">
    <source>
        <dbReference type="Pfam" id="PF12392"/>
    </source>
</evidence>
<dbReference type="Pfam" id="PF12392">
    <property type="entry name" value="DUF3656"/>
    <property type="match status" value="1"/>
</dbReference>
<dbReference type="STRING" id="574566.I0YJZ7"/>
<organism evidence="2 3">
    <name type="scientific">Coccomyxa subellipsoidea (strain C-169)</name>
    <name type="common">Green microalga</name>
    <dbReference type="NCBI Taxonomy" id="574566"/>
    <lineage>
        <taxon>Eukaryota</taxon>
        <taxon>Viridiplantae</taxon>
        <taxon>Chlorophyta</taxon>
        <taxon>core chlorophytes</taxon>
        <taxon>Trebouxiophyceae</taxon>
        <taxon>Trebouxiophyceae incertae sedis</taxon>
        <taxon>Coccomyxaceae</taxon>
        <taxon>Coccomyxa</taxon>
        <taxon>Coccomyxa subellipsoidea</taxon>
    </lineage>
</organism>
<feature type="domain" description="Peptidase U32 collagenase" evidence="1">
    <location>
        <begin position="430"/>
        <end position="551"/>
    </location>
</feature>
<proteinExistence type="predicted"/>
<dbReference type="PANTHER" id="PTHR30217">
    <property type="entry name" value="PEPTIDASE U32 FAMILY"/>
    <property type="match status" value="1"/>
</dbReference>
<protein>
    <recommendedName>
        <fullName evidence="1">Peptidase U32 collagenase domain-containing protein</fullName>
    </recommendedName>
</protein>
<dbReference type="KEGG" id="csl:COCSUDRAFT_68172"/>
<dbReference type="InterPro" id="IPR001539">
    <property type="entry name" value="Peptidase_U32"/>
</dbReference>
<dbReference type="Pfam" id="PF01136">
    <property type="entry name" value="Peptidase_U32"/>
    <property type="match status" value="2"/>
</dbReference>
<dbReference type="PANTHER" id="PTHR30217:SF10">
    <property type="entry name" value="23S RRNA 5-HYDROXYCYTIDINE C2501 SYNTHASE"/>
    <property type="match status" value="1"/>
</dbReference>
<name>I0YJZ7_COCSC</name>
<accession>I0YJZ7</accession>
<dbReference type="RefSeq" id="XP_005643260.1">
    <property type="nucleotide sequence ID" value="XM_005643203.1"/>
</dbReference>
<gene>
    <name evidence="2" type="ORF">COCSUDRAFT_68172</name>
</gene>
<dbReference type="OrthoDB" id="426032at2759"/>
<dbReference type="EMBL" id="AGSI01000022">
    <property type="protein sequence ID" value="EIE18716.1"/>
    <property type="molecule type" value="Genomic_DNA"/>
</dbReference>
<comment type="caution">
    <text evidence="2">The sequence shown here is derived from an EMBL/GenBank/DDBJ whole genome shotgun (WGS) entry which is preliminary data.</text>
</comment>
<dbReference type="SUPFAM" id="SSF51395">
    <property type="entry name" value="FMN-linked oxidoreductases"/>
    <property type="match status" value="1"/>
</dbReference>
<dbReference type="InterPro" id="IPR020988">
    <property type="entry name" value="Pept_U32_collagenase"/>
</dbReference>
<dbReference type="InterPro" id="IPR051454">
    <property type="entry name" value="RNA/ubiquinone_mod_enzymes"/>
</dbReference>
<reference evidence="2 3" key="1">
    <citation type="journal article" date="2012" name="Genome Biol.">
        <title>The genome of the polar eukaryotic microalga coccomyxa subellipsoidea reveals traits of cold adaptation.</title>
        <authorList>
            <person name="Blanc G."/>
            <person name="Agarkova I."/>
            <person name="Grimwood J."/>
            <person name="Kuo A."/>
            <person name="Brueggeman A."/>
            <person name="Dunigan D."/>
            <person name="Gurnon J."/>
            <person name="Ladunga I."/>
            <person name="Lindquist E."/>
            <person name="Lucas S."/>
            <person name="Pangilinan J."/>
            <person name="Proschold T."/>
            <person name="Salamov A."/>
            <person name="Schmutz J."/>
            <person name="Weeks D."/>
            <person name="Yamada T."/>
            <person name="Claverie J.M."/>
            <person name="Grigoriev I."/>
            <person name="Van Etten J."/>
            <person name="Lomsadze A."/>
            <person name="Borodovsky M."/>
        </authorList>
    </citation>
    <scope>NUCLEOTIDE SEQUENCE [LARGE SCALE GENOMIC DNA]</scope>
    <source>
        <strain evidence="2 3">C-169</strain>
    </source>
</reference>
<keyword evidence="3" id="KW-1185">Reference proteome</keyword>
<evidence type="ECO:0000313" key="2">
    <source>
        <dbReference type="EMBL" id="EIE18716.1"/>
    </source>
</evidence>
<sequence>MQNLAFTSTPSPQPLRKPEVLAPAGGWPQLRAAVENGADAVYFGLSTFNARARAANFTPEELEEVMMYLHERGVKGFVTVNVLVFDEELASVEKHIHHIAACGVDAVIDVGVVRLIRRVAPSLPIHGSTQMSITSSEGAEFARALGVDRVVVGRELSVGDIARVGAESPAEVEAFVHGALCVSYSGQCFSSEAWGGRSANRGQCAQACRMPYGLVVNGALRDLGDIKYLLSPQDLMALDSIPSLIKAGVSCLKIEGRLKGPEYVAVTTLAYRQAVDAAWDQLELENAGDGSASSKATQLVTEQQRKALHQVFARGQDEEHRGLTPGFLEGPQHQTLVRGRAPRHRGVLVGKVAFVDAKSGTVSIQVLEGDLKRGDGVVFDAGAPDKDEEGGTIYDIKSAKGRSKGDGAVAKLTFGPGQIDLRNIKVGDLLWRNKDAAVEAQARASYDSLPSAQMRKVAVDARASGSLGQALELELFMGGRRVGHALSQVPLQPAAKRPMDESSLRDALGQLGENTLCLGDLDTSALDLGAGLFLPLSELKAVRRAAAEQCVRALSVHNKADSMASGTVLPDLLAAAGGHASGEAAALKPEPQLRVLCRSMAQVEVACSVQWLQEVILDFLEVHGLRQAVALVRAAAKRCVVATPRILKPGEERLARFYLKLQPDALLLRSSGLLHQLRELGQPGDYLPSLEAHMPVLEGDFSLNAANVLSADLLLGQGLARLTPTHDLNAAQMAALARNLGPERAGQLEAIVHQHLPIFHTEHCVFCRFLSSGNSHLDCGHPCESNALHLRDGQGHDHLVLADEGCRNTVFNAQAQSGLWHARDLASAGIGCFRVELVDEPADQVEPILEAYRDVLLGESSPGRAWKWLGTLPTRFGAVEGLTTGSLEVKGERAAASLKPVAWRT</sequence>
<dbReference type="Proteomes" id="UP000007264">
    <property type="component" value="Unassembled WGS sequence"/>
</dbReference>
<dbReference type="eggNOG" id="ENOG502QVE5">
    <property type="taxonomic scope" value="Eukaryota"/>
</dbReference>